<evidence type="ECO:0000313" key="2">
    <source>
        <dbReference type="Proteomes" id="UP000593567"/>
    </source>
</evidence>
<reference evidence="1" key="1">
    <citation type="submission" date="2020-06" db="EMBL/GenBank/DDBJ databases">
        <title>Draft genome of Bugula neritina, a colonial animal packing powerful symbionts and potential medicines.</title>
        <authorList>
            <person name="Rayko M."/>
        </authorList>
    </citation>
    <scope>NUCLEOTIDE SEQUENCE [LARGE SCALE GENOMIC DNA]</scope>
    <source>
        <strain evidence="1">Kwan_BN1</strain>
    </source>
</reference>
<gene>
    <name evidence="1" type="ORF">EB796_000102</name>
</gene>
<comment type="caution">
    <text evidence="1">The sequence shown here is derived from an EMBL/GenBank/DDBJ whole genome shotgun (WGS) entry which is preliminary data.</text>
</comment>
<accession>A0A7J7KTX3</accession>
<dbReference type="AlphaFoldDB" id="A0A7J7KTX3"/>
<dbReference type="EMBL" id="VXIV02000018">
    <property type="protein sequence ID" value="KAF6041589.1"/>
    <property type="molecule type" value="Genomic_DNA"/>
</dbReference>
<sequence length="71" mass="8081">MLLAATSIGFLNPNKQQLLVISDKHLFSNLQYFISYLHYFTITSVDAGQCLDLQLTQTPQQLLLLPLMLQN</sequence>
<protein>
    <submittedName>
        <fullName evidence="1">Uncharacterized protein</fullName>
    </submittedName>
</protein>
<keyword evidence="2" id="KW-1185">Reference proteome</keyword>
<evidence type="ECO:0000313" key="1">
    <source>
        <dbReference type="EMBL" id="KAF6041589.1"/>
    </source>
</evidence>
<proteinExistence type="predicted"/>
<name>A0A7J7KTX3_BUGNE</name>
<dbReference type="Proteomes" id="UP000593567">
    <property type="component" value="Unassembled WGS sequence"/>
</dbReference>
<organism evidence="1 2">
    <name type="scientific">Bugula neritina</name>
    <name type="common">Brown bryozoan</name>
    <name type="synonym">Sertularia neritina</name>
    <dbReference type="NCBI Taxonomy" id="10212"/>
    <lineage>
        <taxon>Eukaryota</taxon>
        <taxon>Metazoa</taxon>
        <taxon>Spiralia</taxon>
        <taxon>Lophotrochozoa</taxon>
        <taxon>Bryozoa</taxon>
        <taxon>Gymnolaemata</taxon>
        <taxon>Cheilostomatida</taxon>
        <taxon>Flustrina</taxon>
        <taxon>Buguloidea</taxon>
        <taxon>Bugulidae</taxon>
        <taxon>Bugula</taxon>
    </lineage>
</organism>